<evidence type="ECO:0000259" key="12">
    <source>
        <dbReference type="PROSITE" id="PS50287"/>
    </source>
</evidence>
<dbReference type="PROSITE" id="PS50060">
    <property type="entry name" value="MAM_2"/>
    <property type="match status" value="1"/>
</dbReference>
<dbReference type="InterPro" id="IPR013320">
    <property type="entry name" value="ConA-like_dom_sf"/>
</dbReference>
<dbReference type="GO" id="GO:0016020">
    <property type="term" value="C:membrane"/>
    <property type="evidence" value="ECO:0007669"/>
    <property type="project" value="UniProtKB-SubCell"/>
</dbReference>
<evidence type="ECO:0000256" key="5">
    <source>
        <dbReference type="ARBA" id="ARBA00022989"/>
    </source>
</evidence>
<evidence type="ECO:0000256" key="10">
    <source>
        <dbReference type="SAM" id="SignalP"/>
    </source>
</evidence>
<dbReference type="Pfam" id="PF00629">
    <property type="entry name" value="MAM"/>
    <property type="match status" value="1"/>
</dbReference>
<dbReference type="Pfam" id="PF00530">
    <property type="entry name" value="SRCR"/>
    <property type="match status" value="6"/>
</dbReference>
<dbReference type="PANTHER" id="PTHR48071:SF18">
    <property type="entry name" value="DELETED IN MALIGNANT BRAIN TUMORS 1 PROTEIN-RELATED"/>
    <property type="match status" value="1"/>
</dbReference>
<dbReference type="OrthoDB" id="10066015at2759"/>
<evidence type="ECO:0000256" key="7">
    <source>
        <dbReference type="ARBA" id="ARBA00023157"/>
    </source>
</evidence>
<gene>
    <name evidence="14" type="primary">LOC106176259</name>
</gene>
<dbReference type="SMART" id="SM00137">
    <property type="entry name" value="MAM"/>
    <property type="match status" value="1"/>
</dbReference>
<name>A0A1S3JUL9_LINAN</name>
<feature type="domain" description="SRCR" evidence="12">
    <location>
        <begin position="245"/>
        <end position="343"/>
    </location>
</feature>
<accession>A0A1S3JUL9</accession>
<feature type="domain" description="SRCR" evidence="12">
    <location>
        <begin position="29"/>
        <end position="132"/>
    </location>
</feature>
<feature type="domain" description="SRCR" evidence="12">
    <location>
        <begin position="618"/>
        <end position="723"/>
    </location>
</feature>
<evidence type="ECO:0000313" key="13">
    <source>
        <dbReference type="Proteomes" id="UP000085678"/>
    </source>
</evidence>
<evidence type="ECO:0000256" key="6">
    <source>
        <dbReference type="ARBA" id="ARBA00023136"/>
    </source>
</evidence>
<dbReference type="InterPro" id="IPR036772">
    <property type="entry name" value="SRCR-like_dom_sf"/>
</dbReference>
<keyword evidence="8" id="KW-0325">Glycoprotein</keyword>
<feature type="domain" description="SRCR" evidence="12">
    <location>
        <begin position="141"/>
        <end position="238"/>
    </location>
</feature>
<keyword evidence="6" id="KW-0472">Membrane</keyword>
<dbReference type="InterPro" id="IPR001190">
    <property type="entry name" value="SRCR"/>
</dbReference>
<evidence type="ECO:0000259" key="11">
    <source>
        <dbReference type="PROSITE" id="PS50060"/>
    </source>
</evidence>
<dbReference type="Gene3D" id="2.60.120.200">
    <property type="match status" value="1"/>
</dbReference>
<feature type="domain" description="MAM" evidence="11">
    <location>
        <begin position="460"/>
        <end position="620"/>
    </location>
</feature>
<feature type="disulfide bond" evidence="9">
    <location>
        <begin position="70"/>
        <end position="131"/>
    </location>
</feature>
<feature type="non-terminal residue" evidence="14">
    <location>
        <position position="810"/>
    </location>
</feature>
<keyword evidence="5" id="KW-1133">Transmembrane helix</keyword>
<dbReference type="Gene3D" id="3.10.250.10">
    <property type="entry name" value="SRCR-like domain"/>
    <property type="match status" value="6"/>
</dbReference>
<reference evidence="14" key="1">
    <citation type="submission" date="2025-08" db="UniProtKB">
        <authorList>
            <consortium name="RefSeq"/>
        </authorList>
    </citation>
    <scope>IDENTIFICATION</scope>
    <source>
        <tissue evidence="14">Gonads</tissue>
    </source>
</reference>
<keyword evidence="3 10" id="KW-0732">Signal</keyword>
<evidence type="ECO:0000256" key="9">
    <source>
        <dbReference type="PROSITE-ProRule" id="PRU00196"/>
    </source>
</evidence>
<feature type="disulfide bond" evidence="9">
    <location>
        <begin position="205"/>
        <end position="215"/>
    </location>
</feature>
<feature type="signal peptide" evidence="10">
    <location>
        <begin position="1"/>
        <end position="27"/>
    </location>
</feature>
<proteinExistence type="predicted"/>
<evidence type="ECO:0000256" key="1">
    <source>
        <dbReference type="ARBA" id="ARBA00004167"/>
    </source>
</evidence>
<feature type="disulfide bond" evidence="9">
    <location>
        <begin position="57"/>
        <end position="121"/>
    </location>
</feature>
<feature type="disulfide bond" evidence="9">
    <location>
        <begin position="422"/>
        <end position="432"/>
    </location>
</feature>
<dbReference type="GeneID" id="106176259"/>
<evidence type="ECO:0000256" key="8">
    <source>
        <dbReference type="ARBA" id="ARBA00023180"/>
    </source>
</evidence>
<dbReference type="PANTHER" id="PTHR48071">
    <property type="entry name" value="SRCR DOMAIN-CONTAINING PROTEIN"/>
    <property type="match status" value="1"/>
</dbReference>
<evidence type="ECO:0000313" key="14">
    <source>
        <dbReference type="RefSeq" id="XP_013414023.1"/>
    </source>
</evidence>
<dbReference type="FunFam" id="3.10.250.10:FF:000011">
    <property type="entry name" value="Scavenger receptor class A member 5"/>
    <property type="match status" value="1"/>
</dbReference>
<dbReference type="SUPFAM" id="SSF49899">
    <property type="entry name" value="Concanavalin A-like lectins/glucanases"/>
    <property type="match status" value="1"/>
</dbReference>
<feature type="domain" description="SRCR" evidence="12">
    <location>
        <begin position="731"/>
        <end position="810"/>
    </location>
</feature>
<keyword evidence="4" id="KW-0677">Repeat</keyword>
<feature type="disulfide bond" evidence="9">
    <location>
        <begin position="100"/>
        <end position="110"/>
    </location>
</feature>
<feature type="disulfide bond" evidence="9">
    <location>
        <begin position="692"/>
        <end position="702"/>
    </location>
</feature>
<dbReference type="PRINTS" id="PR00258">
    <property type="entry name" value="SPERACTRCPTR"/>
</dbReference>
<dbReference type="InterPro" id="IPR000998">
    <property type="entry name" value="MAM_dom"/>
</dbReference>
<feature type="chain" id="PRO_5010259083" evidence="10">
    <location>
        <begin position="28"/>
        <end position="810"/>
    </location>
</feature>
<dbReference type="FunFam" id="3.10.250.10:FF:000001">
    <property type="entry name" value="Lysyl oxidase 4 isoform X1"/>
    <property type="match status" value="1"/>
</dbReference>
<dbReference type="PROSITE" id="PS50287">
    <property type="entry name" value="SRCR_2"/>
    <property type="match status" value="6"/>
</dbReference>
<dbReference type="Proteomes" id="UP000085678">
    <property type="component" value="Unplaced"/>
</dbReference>
<keyword evidence="13" id="KW-1185">Reference proteome</keyword>
<keyword evidence="2" id="KW-0812">Transmembrane</keyword>
<sequence>MGTIRIYGVALIVSMFLFGQSWSVTDGEVRIRNNGSFSDLVYGRVEVYHSGQYGTICSARWGQTEADVVCRQLGYAFGTAVTGLSYGQGTGTVWLSSVSCSGSEATLADCHIVTWGGDDTCGHEEEAAVVCYRNNPGEGDVRLAGTHFSGRVELFHNGVWGTMANIDRTAADVICRQLHYDYGKTESLVTHADASVPVHASRVRCSGPEAQLSACAVTWAVNAQSSHNHSRDAGVVCFQNESPSVRLAGGGMNYGRVEVQYNGIYGTVCDTNWDYRDAKVICNMLGLSYGKPLRNSRFGGGKGIIWLNNVNCQGSEAVLTSCSFNLWATNLCDHNHDAAVYCSNEGLVSGVFGYDEIRLNNGSVGYVEIRRNNTWGGICDDGWSDRSANVACKELGYKSGRAYRQSRHGIASRGFWLDYVQCTGQEPSLSYCLHSQWTHDCFTDETASVECFGTEIASSLDCDFEYNGLCNYTNNQSSEITWLLHSGSTNSRLRSGPINDHTYENAEGHYIYVEASANDEKKAQLISPANTVSSPTCLAFWYHMFGYDTGHLNVIRRSTSGVDEMVLWQRSGPQGNTWKHAEIQLPAGTYHVVFGAKIGLGFTSDMALDDITVQAGQCKNTDGAHIGLYEIANSDPAVRVEANGKWRFICFEGWDYRDAVVACKELGYQYGRPGKIRLVGSLVYSVHQNIRCTGSETSLTMCKGEFSEPFKCRHNQVATVGCTSTVVPTDIYLVGGSQPGSGRVEIVYNGVRGTICDDHFDDNDATIICRRLGYVRGKALRGAFFGPGNGSIVLDELSCYGLEPDVNFCG</sequence>
<dbReference type="FunFam" id="3.10.250.10:FF:000016">
    <property type="entry name" value="Scavenger receptor cysteine-rich protein type 12"/>
    <property type="match status" value="1"/>
</dbReference>
<dbReference type="InParanoid" id="A0A1S3JUL9"/>
<dbReference type="KEGG" id="lak:106176259"/>
<keyword evidence="7 9" id="KW-1015">Disulfide bond</keyword>
<evidence type="ECO:0000256" key="4">
    <source>
        <dbReference type="ARBA" id="ARBA00022737"/>
    </source>
</evidence>
<comment type="subcellular location">
    <subcellularLocation>
        <location evidence="1">Membrane</location>
        <topology evidence="1">Single-pass membrane protein</topology>
    </subcellularLocation>
</comment>
<dbReference type="SMART" id="SM00202">
    <property type="entry name" value="SR"/>
    <property type="match status" value="6"/>
</dbReference>
<dbReference type="SUPFAM" id="SSF56487">
    <property type="entry name" value="SRCR-like"/>
    <property type="match status" value="6"/>
</dbReference>
<evidence type="ECO:0000256" key="3">
    <source>
        <dbReference type="ARBA" id="ARBA00022729"/>
    </source>
</evidence>
<organism evidence="13 14">
    <name type="scientific">Lingula anatina</name>
    <name type="common">Brachiopod</name>
    <name type="synonym">Lingula unguis</name>
    <dbReference type="NCBI Taxonomy" id="7574"/>
    <lineage>
        <taxon>Eukaryota</taxon>
        <taxon>Metazoa</taxon>
        <taxon>Spiralia</taxon>
        <taxon>Lophotrochozoa</taxon>
        <taxon>Brachiopoda</taxon>
        <taxon>Linguliformea</taxon>
        <taxon>Lingulata</taxon>
        <taxon>Lingulida</taxon>
        <taxon>Linguloidea</taxon>
        <taxon>Lingulidae</taxon>
        <taxon>Lingula</taxon>
    </lineage>
</organism>
<feature type="domain" description="SRCR" evidence="12">
    <location>
        <begin position="357"/>
        <end position="452"/>
    </location>
</feature>
<feature type="disulfide bond" evidence="9">
    <location>
        <begin position="799"/>
        <end position="809"/>
    </location>
</feature>
<dbReference type="RefSeq" id="XP_013414023.1">
    <property type="nucleotide sequence ID" value="XM_013558569.1"/>
</dbReference>
<evidence type="ECO:0000256" key="2">
    <source>
        <dbReference type="ARBA" id="ARBA00022692"/>
    </source>
</evidence>
<comment type="caution">
    <text evidence="9">Lacks conserved residue(s) required for the propagation of feature annotation.</text>
</comment>
<feature type="disulfide bond" evidence="9">
    <location>
        <begin position="312"/>
        <end position="322"/>
    </location>
</feature>
<dbReference type="CDD" id="cd06263">
    <property type="entry name" value="MAM"/>
    <property type="match status" value="1"/>
</dbReference>
<dbReference type="AlphaFoldDB" id="A0A1S3JUL9"/>
<dbReference type="STRING" id="7574.A0A1S3JUL9"/>
<protein>
    <submittedName>
        <fullName evidence="14">Deleted in malignant brain tumors 1 protein-like</fullName>
    </submittedName>
</protein>